<protein>
    <submittedName>
        <fullName evidence="3">Flavin reductase</fullName>
        <ecNumber evidence="3">1.5.1.-</ecNumber>
    </submittedName>
</protein>
<dbReference type="EC" id="1.5.1.-" evidence="3"/>
<dbReference type="PANTHER" id="PTHR30466:SF1">
    <property type="entry name" value="FMN REDUCTASE (NADH) RUTF"/>
    <property type="match status" value="1"/>
</dbReference>
<evidence type="ECO:0000313" key="4">
    <source>
        <dbReference type="Proteomes" id="UP001237448"/>
    </source>
</evidence>
<dbReference type="SMART" id="SM00903">
    <property type="entry name" value="Flavin_Reduct"/>
    <property type="match status" value="1"/>
</dbReference>
<dbReference type="Pfam" id="PF01613">
    <property type="entry name" value="Flavin_Reduct"/>
    <property type="match status" value="1"/>
</dbReference>
<sequence length="169" mass="18434">MAHPEMFKQGMRRLAAGVSIVTTIEDGQPHGFAATSVTSVSADPAPLLLVCVSKTVSCHDTMLRAGRFCVNVLGDGDIDMARLFSSSEHRHRRFELCDWKTLATGAPALTNALAIFDCSIHHAMEVQTHTVFFGKVEDIEIQDGHVRPLVYVNGRFDALQSAFPAPARV</sequence>
<accession>A0ABU0F869</accession>
<dbReference type="InterPro" id="IPR012349">
    <property type="entry name" value="Split_barrel_FMN-bd"/>
</dbReference>
<gene>
    <name evidence="3" type="ORF">J3R73_000050</name>
</gene>
<feature type="domain" description="Flavin reductase like" evidence="2">
    <location>
        <begin position="11"/>
        <end position="158"/>
    </location>
</feature>
<dbReference type="Proteomes" id="UP001237448">
    <property type="component" value="Unassembled WGS sequence"/>
</dbReference>
<name>A0ABU0F869_9HYPH</name>
<dbReference type="InterPro" id="IPR002563">
    <property type="entry name" value="Flavin_Rdtase-like_dom"/>
</dbReference>
<organism evidence="3 4">
    <name type="scientific">Labrys monachus</name>
    <dbReference type="NCBI Taxonomy" id="217067"/>
    <lineage>
        <taxon>Bacteria</taxon>
        <taxon>Pseudomonadati</taxon>
        <taxon>Pseudomonadota</taxon>
        <taxon>Alphaproteobacteria</taxon>
        <taxon>Hyphomicrobiales</taxon>
        <taxon>Xanthobacteraceae</taxon>
        <taxon>Labrys</taxon>
    </lineage>
</organism>
<dbReference type="PANTHER" id="PTHR30466">
    <property type="entry name" value="FLAVIN REDUCTASE"/>
    <property type="match status" value="1"/>
</dbReference>
<dbReference type="RefSeq" id="WP_307421378.1">
    <property type="nucleotide sequence ID" value="NZ_JAUSVK010000001.1"/>
</dbReference>
<proteinExistence type="predicted"/>
<dbReference type="GO" id="GO:0016491">
    <property type="term" value="F:oxidoreductase activity"/>
    <property type="evidence" value="ECO:0007669"/>
    <property type="project" value="UniProtKB-KW"/>
</dbReference>
<evidence type="ECO:0000256" key="1">
    <source>
        <dbReference type="ARBA" id="ARBA00023002"/>
    </source>
</evidence>
<dbReference type="InterPro" id="IPR050268">
    <property type="entry name" value="NADH-dep_flavin_reductase"/>
</dbReference>
<dbReference type="SUPFAM" id="SSF50475">
    <property type="entry name" value="FMN-binding split barrel"/>
    <property type="match status" value="1"/>
</dbReference>
<dbReference type="Gene3D" id="2.30.110.10">
    <property type="entry name" value="Electron Transport, Fmn-binding Protein, Chain A"/>
    <property type="match status" value="1"/>
</dbReference>
<comment type="caution">
    <text evidence="3">The sequence shown here is derived from an EMBL/GenBank/DDBJ whole genome shotgun (WGS) entry which is preliminary data.</text>
</comment>
<evidence type="ECO:0000313" key="3">
    <source>
        <dbReference type="EMBL" id="MDQ0390258.1"/>
    </source>
</evidence>
<keyword evidence="1 3" id="KW-0560">Oxidoreductase</keyword>
<evidence type="ECO:0000259" key="2">
    <source>
        <dbReference type="SMART" id="SM00903"/>
    </source>
</evidence>
<dbReference type="EMBL" id="JAUSVK010000001">
    <property type="protein sequence ID" value="MDQ0390258.1"/>
    <property type="molecule type" value="Genomic_DNA"/>
</dbReference>
<keyword evidence="4" id="KW-1185">Reference proteome</keyword>
<reference evidence="3 4" key="1">
    <citation type="submission" date="2023-07" db="EMBL/GenBank/DDBJ databases">
        <title>Genomic Encyclopedia of Type Strains, Phase IV (KMG-IV): sequencing the most valuable type-strain genomes for metagenomic binning, comparative biology and taxonomic classification.</title>
        <authorList>
            <person name="Goeker M."/>
        </authorList>
    </citation>
    <scope>NUCLEOTIDE SEQUENCE [LARGE SCALE GENOMIC DNA]</scope>
    <source>
        <strain evidence="3 4">DSM 5896</strain>
    </source>
</reference>